<dbReference type="PANTHER" id="PTHR30126:SF40">
    <property type="entry name" value="HTH-TYPE TRANSCRIPTIONAL REGULATOR GLTR"/>
    <property type="match status" value="1"/>
</dbReference>
<dbReference type="Pfam" id="PF03466">
    <property type="entry name" value="LysR_substrate"/>
    <property type="match status" value="1"/>
</dbReference>
<dbReference type="InterPro" id="IPR036390">
    <property type="entry name" value="WH_DNA-bd_sf"/>
</dbReference>
<evidence type="ECO:0000313" key="8">
    <source>
        <dbReference type="Proteomes" id="UP000243719"/>
    </source>
</evidence>
<evidence type="ECO:0000259" key="6">
    <source>
        <dbReference type="PROSITE" id="PS50931"/>
    </source>
</evidence>
<feature type="domain" description="HTH lysR-type" evidence="6">
    <location>
        <begin position="42"/>
        <end position="95"/>
    </location>
</feature>
<dbReference type="EMBL" id="FNLO01000012">
    <property type="protein sequence ID" value="SDV50606.1"/>
    <property type="molecule type" value="Genomic_DNA"/>
</dbReference>
<evidence type="ECO:0000256" key="3">
    <source>
        <dbReference type="ARBA" id="ARBA00023125"/>
    </source>
</evidence>
<feature type="domain" description="HTH lysR-type" evidence="6">
    <location>
        <begin position="134"/>
        <end position="191"/>
    </location>
</feature>
<keyword evidence="8" id="KW-1185">Reference proteome</keyword>
<organism evidence="7 8">
    <name type="scientific">Chitinasiproducens palmae</name>
    <dbReference type="NCBI Taxonomy" id="1770053"/>
    <lineage>
        <taxon>Bacteria</taxon>
        <taxon>Pseudomonadati</taxon>
        <taxon>Pseudomonadota</taxon>
        <taxon>Betaproteobacteria</taxon>
        <taxon>Burkholderiales</taxon>
        <taxon>Burkholderiaceae</taxon>
        <taxon>Chitinasiproducens</taxon>
    </lineage>
</organism>
<evidence type="ECO:0000256" key="2">
    <source>
        <dbReference type="ARBA" id="ARBA00023015"/>
    </source>
</evidence>
<dbReference type="InterPro" id="IPR036388">
    <property type="entry name" value="WH-like_DNA-bd_sf"/>
</dbReference>
<proteinExistence type="inferred from homology"/>
<keyword evidence="4" id="KW-0804">Transcription</keyword>
<feature type="chain" id="PRO_5017256477" evidence="5">
    <location>
        <begin position="19"/>
        <end position="434"/>
    </location>
</feature>
<dbReference type="Pfam" id="PF00126">
    <property type="entry name" value="HTH_1"/>
    <property type="match status" value="2"/>
</dbReference>
<evidence type="ECO:0000313" key="7">
    <source>
        <dbReference type="EMBL" id="SDV50606.1"/>
    </source>
</evidence>
<keyword evidence="3 7" id="KW-0238">DNA-binding</keyword>
<dbReference type="PANTHER" id="PTHR30126">
    <property type="entry name" value="HTH-TYPE TRANSCRIPTIONAL REGULATOR"/>
    <property type="match status" value="1"/>
</dbReference>
<dbReference type="Proteomes" id="UP000243719">
    <property type="component" value="Unassembled WGS sequence"/>
</dbReference>
<comment type="similarity">
    <text evidence="1">Belongs to the LysR transcriptional regulatory family.</text>
</comment>
<dbReference type="AlphaFoldDB" id="A0A1H2PTY3"/>
<dbReference type="SUPFAM" id="SSF46785">
    <property type="entry name" value="Winged helix' DNA-binding domain"/>
    <property type="match status" value="2"/>
</dbReference>
<dbReference type="InterPro" id="IPR005119">
    <property type="entry name" value="LysR_subst-bd"/>
</dbReference>
<dbReference type="OrthoDB" id="8981337at2"/>
<accession>A0A1H2PTY3</accession>
<protein>
    <submittedName>
        <fullName evidence="7">DNA-binding transcriptional regulator, LysR family</fullName>
    </submittedName>
</protein>
<dbReference type="GO" id="GO:0000976">
    <property type="term" value="F:transcription cis-regulatory region binding"/>
    <property type="evidence" value="ECO:0007669"/>
    <property type="project" value="TreeGrafter"/>
</dbReference>
<dbReference type="Gene3D" id="3.40.190.290">
    <property type="match status" value="1"/>
</dbReference>
<dbReference type="GO" id="GO:0003700">
    <property type="term" value="F:DNA-binding transcription factor activity"/>
    <property type="evidence" value="ECO:0007669"/>
    <property type="project" value="InterPro"/>
</dbReference>
<gene>
    <name evidence="7" type="ORF">SAMN05216551_112122</name>
</gene>
<name>A0A1H2PTY3_9BURK</name>
<dbReference type="PROSITE" id="PS50931">
    <property type="entry name" value="HTH_LYSR"/>
    <property type="match status" value="2"/>
</dbReference>
<keyword evidence="5" id="KW-0732">Signal</keyword>
<dbReference type="InterPro" id="IPR000847">
    <property type="entry name" value="LysR_HTH_N"/>
</dbReference>
<dbReference type="Gene3D" id="1.10.10.10">
    <property type="entry name" value="Winged helix-like DNA-binding domain superfamily/Winged helix DNA-binding domain"/>
    <property type="match status" value="2"/>
</dbReference>
<evidence type="ECO:0000256" key="5">
    <source>
        <dbReference type="SAM" id="SignalP"/>
    </source>
</evidence>
<dbReference type="PRINTS" id="PR00039">
    <property type="entry name" value="HTHLYSR"/>
</dbReference>
<dbReference type="STRING" id="1770053.SAMN05216551_112122"/>
<dbReference type="RefSeq" id="WP_091911699.1">
    <property type="nucleotide sequence ID" value="NZ_FNLO01000012.1"/>
</dbReference>
<keyword evidence="2" id="KW-0805">Transcription regulation</keyword>
<sequence>MSRAAPRLAATATTAATAAAASVDASSGTRVGGAARMPSIWQLRVFETIARHENVTQASQELLRSQPATTACIASLETLLGIALFERSTTGTYLTPAGVAALVRTRKILHAVESALGELGSTRSVAPPVLAGGITRTQMRCLIAIEACGSFRAAARLLGITEASLQRAARTLEQNLGAPLYRHTALGVATTDVGKTFAQRLGAVSEQIVALLDTLRHYEPPKDRCVTLGVLLLDPTILIVNAIRELGQAFPDARVVVINGTYDALLSKLLRGDIDFMLGLLKQPDAAFDFVETPLYRERYCVVASREHSLARAPHVSVETLRRYQWVLPPKGSPRREAYEHVFSEGLPPAASIETYSLSTIRIVLTDSDMLTVLSWTEVLSERRFGLLAPLQVDVPWENGPVVGITSRHGWQANELQTAFIENLQRNAAAINAS</sequence>
<reference evidence="8" key="1">
    <citation type="submission" date="2016-09" db="EMBL/GenBank/DDBJ databases">
        <authorList>
            <person name="Varghese N."/>
            <person name="Submissions S."/>
        </authorList>
    </citation>
    <scope>NUCLEOTIDE SEQUENCE [LARGE SCALE GENOMIC DNA]</scope>
    <source>
        <strain evidence="8">JS23</strain>
    </source>
</reference>
<dbReference type="SUPFAM" id="SSF53850">
    <property type="entry name" value="Periplasmic binding protein-like II"/>
    <property type="match status" value="1"/>
</dbReference>
<evidence type="ECO:0000256" key="1">
    <source>
        <dbReference type="ARBA" id="ARBA00009437"/>
    </source>
</evidence>
<evidence type="ECO:0000256" key="4">
    <source>
        <dbReference type="ARBA" id="ARBA00023163"/>
    </source>
</evidence>
<feature type="signal peptide" evidence="5">
    <location>
        <begin position="1"/>
        <end position="18"/>
    </location>
</feature>